<dbReference type="GO" id="GO:0046983">
    <property type="term" value="F:protein dimerization activity"/>
    <property type="evidence" value="ECO:0007669"/>
    <property type="project" value="InterPro"/>
</dbReference>
<keyword evidence="9" id="KW-0175">Coiled coil</keyword>
<dbReference type="InterPro" id="IPR050482">
    <property type="entry name" value="Sensor_HK_TwoCompSys"/>
</dbReference>
<feature type="transmembrane region" description="Helical" evidence="10">
    <location>
        <begin position="144"/>
        <end position="167"/>
    </location>
</feature>
<keyword evidence="10" id="KW-1133">Transmembrane helix</keyword>
<evidence type="ECO:0000313" key="13">
    <source>
        <dbReference type="Proteomes" id="UP000244962"/>
    </source>
</evidence>
<comment type="catalytic activity">
    <reaction evidence="1">
        <text>ATP + protein L-histidine = ADP + protein N-phospho-L-histidine.</text>
        <dbReference type="EC" id="2.7.13.3"/>
    </reaction>
</comment>
<keyword evidence="10" id="KW-0472">Membrane</keyword>
<evidence type="ECO:0000256" key="3">
    <source>
        <dbReference type="ARBA" id="ARBA00022553"/>
    </source>
</evidence>
<dbReference type="CDD" id="cd16917">
    <property type="entry name" value="HATPase_UhpB-NarQ-NarX-like"/>
    <property type="match status" value="1"/>
</dbReference>
<dbReference type="Gene3D" id="1.20.5.1930">
    <property type="match status" value="1"/>
</dbReference>
<dbReference type="GO" id="GO:0016020">
    <property type="term" value="C:membrane"/>
    <property type="evidence" value="ECO:0007669"/>
    <property type="project" value="InterPro"/>
</dbReference>
<proteinExistence type="predicted"/>
<gene>
    <name evidence="12" type="ORF">DF223_09265</name>
</gene>
<name>A0A2U1TD47_9MICO</name>
<dbReference type="SUPFAM" id="SSF55874">
    <property type="entry name" value="ATPase domain of HSP90 chaperone/DNA topoisomerase II/histidine kinase"/>
    <property type="match status" value="1"/>
</dbReference>
<accession>A0A2U1TD47</accession>
<dbReference type="GO" id="GO:0000155">
    <property type="term" value="F:phosphorelay sensor kinase activity"/>
    <property type="evidence" value="ECO:0007669"/>
    <property type="project" value="InterPro"/>
</dbReference>
<dbReference type="EMBL" id="QEFB01000009">
    <property type="protein sequence ID" value="PWC06808.1"/>
    <property type="molecule type" value="Genomic_DNA"/>
</dbReference>
<dbReference type="Pfam" id="PF02518">
    <property type="entry name" value="HATPase_c"/>
    <property type="match status" value="1"/>
</dbReference>
<dbReference type="AlphaFoldDB" id="A0A2U1TD47"/>
<evidence type="ECO:0000256" key="5">
    <source>
        <dbReference type="ARBA" id="ARBA00022741"/>
    </source>
</evidence>
<feature type="transmembrane region" description="Helical" evidence="10">
    <location>
        <begin position="116"/>
        <end position="137"/>
    </location>
</feature>
<keyword evidence="8" id="KW-0902">Two-component regulatory system</keyword>
<keyword evidence="5" id="KW-0547">Nucleotide-binding</keyword>
<keyword evidence="10" id="KW-0812">Transmembrane</keyword>
<keyword evidence="6 12" id="KW-0418">Kinase</keyword>
<comment type="caution">
    <text evidence="12">The sequence shown here is derived from an EMBL/GenBank/DDBJ whole genome shotgun (WGS) entry which is preliminary data.</text>
</comment>
<evidence type="ECO:0000313" key="12">
    <source>
        <dbReference type="EMBL" id="PWC06808.1"/>
    </source>
</evidence>
<dbReference type="EC" id="2.7.13.3" evidence="2"/>
<dbReference type="PANTHER" id="PTHR24421:SF10">
    <property type="entry name" value="NITRATE_NITRITE SENSOR PROTEIN NARQ"/>
    <property type="match status" value="1"/>
</dbReference>
<dbReference type="GO" id="GO:0005524">
    <property type="term" value="F:ATP binding"/>
    <property type="evidence" value="ECO:0007669"/>
    <property type="project" value="UniProtKB-KW"/>
</dbReference>
<reference evidence="13" key="1">
    <citation type="submission" date="2018-04" db="EMBL/GenBank/DDBJ databases">
        <authorList>
            <person name="Liu S."/>
            <person name="Wang Z."/>
            <person name="Li J."/>
        </authorList>
    </citation>
    <scope>NUCLEOTIDE SEQUENCE [LARGE SCALE GENOMIC DNA]</scope>
    <source>
        <strain evidence="13">622</strain>
    </source>
</reference>
<keyword evidence="13" id="KW-1185">Reference proteome</keyword>
<evidence type="ECO:0000259" key="11">
    <source>
        <dbReference type="SMART" id="SM00387"/>
    </source>
</evidence>
<dbReference type="InterPro" id="IPR036890">
    <property type="entry name" value="HATPase_C_sf"/>
</dbReference>
<dbReference type="PANTHER" id="PTHR24421">
    <property type="entry name" value="NITRATE/NITRITE SENSOR PROTEIN NARX-RELATED"/>
    <property type="match status" value="1"/>
</dbReference>
<feature type="transmembrane region" description="Helical" evidence="10">
    <location>
        <begin position="36"/>
        <end position="54"/>
    </location>
</feature>
<evidence type="ECO:0000256" key="10">
    <source>
        <dbReference type="SAM" id="Phobius"/>
    </source>
</evidence>
<sequence length="395" mass="41468">MRESSPVNNPKWWDIAVAATAVIVGITVVYTTDGFHGWAALASLALLCAAYYVFGRRLVGAGHRGRPTPTLAPSLAFQALLAVIVGVGAAFEPNVITAQTIAFPLIWVVSLTTKQAVLANVGAAIVMTTGFGIGLGVDGLVQTLFVGGLSLAFSLALGLWITSIASYGDERQRLLAELQSAQGELELLHRDAGGTAERERIARDIHDTIAQSLTSIVMLAQRARREQPAQESTLELIESTARDALSEARALVATNAGLPASDASLAVTLARLGERFSRETGVTVTTDVDLGELPRDIEVVLLRCAQEGLANVRKHAHARTASVTVLQENDGVSLRVSDDGRGLDGYQPDGERGFGLSGMQDRVGLVGGSLVVTDAGTAAGTQLTVTIPLAKERTA</sequence>
<dbReference type="SMART" id="SM00387">
    <property type="entry name" value="HATPase_c"/>
    <property type="match status" value="1"/>
</dbReference>
<evidence type="ECO:0000256" key="9">
    <source>
        <dbReference type="SAM" id="Coils"/>
    </source>
</evidence>
<evidence type="ECO:0000256" key="2">
    <source>
        <dbReference type="ARBA" id="ARBA00012438"/>
    </source>
</evidence>
<dbReference type="InterPro" id="IPR003594">
    <property type="entry name" value="HATPase_dom"/>
</dbReference>
<evidence type="ECO:0000256" key="8">
    <source>
        <dbReference type="ARBA" id="ARBA00023012"/>
    </source>
</evidence>
<dbReference type="InterPro" id="IPR017205">
    <property type="entry name" value="Sig_transdc_His_kinase_ChrS"/>
</dbReference>
<feature type="coiled-coil region" evidence="9">
    <location>
        <begin position="164"/>
        <end position="191"/>
    </location>
</feature>
<dbReference type="Pfam" id="PF07730">
    <property type="entry name" value="HisKA_3"/>
    <property type="match status" value="1"/>
</dbReference>
<keyword evidence="7" id="KW-0067">ATP-binding</keyword>
<keyword evidence="4" id="KW-0808">Transferase</keyword>
<evidence type="ECO:0000256" key="1">
    <source>
        <dbReference type="ARBA" id="ARBA00000085"/>
    </source>
</evidence>
<feature type="transmembrane region" description="Helical" evidence="10">
    <location>
        <begin position="75"/>
        <end position="96"/>
    </location>
</feature>
<dbReference type="Proteomes" id="UP000244962">
    <property type="component" value="Unassembled WGS sequence"/>
</dbReference>
<dbReference type="Gene3D" id="3.30.565.10">
    <property type="entry name" value="Histidine kinase-like ATPase, C-terminal domain"/>
    <property type="match status" value="1"/>
</dbReference>
<keyword evidence="3" id="KW-0597">Phosphoprotein</keyword>
<evidence type="ECO:0000256" key="6">
    <source>
        <dbReference type="ARBA" id="ARBA00022777"/>
    </source>
</evidence>
<evidence type="ECO:0000256" key="7">
    <source>
        <dbReference type="ARBA" id="ARBA00022840"/>
    </source>
</evidence>
<dbReference type="PIRSF" id="PIRSF037434">
    <property type="entry name" value="STHK_ChrS"/>
    <property type="match status" value="1"/>
</dbReference>
<dbReference type="InterPro" id="IPR011712">
    <property type="entry name" value="Sig_transdc_His_kin_sub3_dim/P"/>
</dbReference>
<feature type="transmembrane region" description="Helical" evidence="10">
    <location>
        <begin position="12"/>
        <end position="30"/>
    </location>
</feature>
<organism evidence="12 13">
    <name type="scientific">Mycetocola zhujimingii</name>
    <dbReference type="NCBI Taxonomy" id="2079792"/>
    <lineage>
        <taxon>Bacteria</taxon>
        <taxon>Bacillati</taxon>
        <taxon>Actinomycetota</taxon>
        <taxon>Actinomycetes</taxon>
        <taxon>Micrococcales</taxon>
        <taxon>Microbacteriaceae</taxon>
        <taxon>Mycetocola</taxon>
    </lineage>
</organism>
<evidence type="ECO:0000256" key="4">
    <source>
        <dbReference type="ARBA" id="ARBA00022679"/>
    </source>
</evidence>
<feature type="domain" description="Histidine kinase/HSP90-like ATPase" evidence="11">
    <location>
        <begin position="296"/>
        <end position="391"/>
    </location>
</feature>
<protein>
    <recommendedName>
        <fullName evidence="2">histidine kinase</fullName>
        <ecNumber evidence="2">2.7.13.3</ecNumber>
    </recommendedName>
</protein>